<dbReference type="AlphaFoldDB" id="A0A2W5T9L0"/>
<reference evidence="3 4" key="1">
    <citation type="submission" date="2017-08" db="EMBL/GenBank/DDBJ databases">
        <title>Infants hospitalized years apart are colonized by the same room-sourced microbial strains.</title>
        <authorList>
            <person name="Brooks B."/>
            <person name="Olm M.R."/>
            <person name="Firek B.A."/>
            <person name="Baker R."/>
            <person name="Thomas B.C."/>
            <person name="Morowitz M.J."/>
            <person name="Banfield J.F."/>
        </authorList>
    </citation>
    <scope>NUCLEOTIDE SEQUENCE [LARGE SCALE GENOMIC DNA]</scope>
    <source>
        <strain evidence="3">S2_005_001_R2_27</strain>
    </source>
</reference>
<gene>
    <name evidence="3" type="ORF">DI549_09300</name>
</gene>
<accession>A0A2W5T9L0</accession>
<dbReference type="Pfam" id="PF00857">
    <property type="entry name" value="Isochorismatase"/>
    <property type="match status" value="1"/>
</dbReference>
<dbReference type="EMBL" id="QFQD01000024">
    <property type="protein sequence ID" value="PZQ83070.1"/>
    <property type="molecule type" value="Genomic_DNA"/>
</dbReference>
<dbReference type="InterPro" id="IPR000868">
    <property type="entry name" value="Isochorismatase-like_dom"/>
</dbReference>
<dbReference type="Gene3D" id="3.40.50.850">
    <property type="entry name" value="Isochorismatase-like"/>
    <property type="match status" value="1"/>
</dbReference>
<organism evidence="3 4">
    <name type="scientific">Ancylobacter novellus</name>
    <name type="common">Thiobacillus novellus</name>
    <dbReference type="NCBI Taxonomy" id="921"/>
    <lineage>
        <taxon>Bacteria</taxon>
        <taxon>Pseudomonadati</taxon>
        <taxon>Pseudomonadota</taxon>
        <taxon>Alphaproteobacteria</taxon>
        <taxon>Hyphomicrobiales</taxon>
        <taxon>Xanthobacteraceae</taxon>
        <taxon>Ancylobacter</taxon>
    </lineage>
</organism>
<dbReference type="PANTHER" id="PTHR43540">
    <property type="entry name" value="PEROXYUREIDOACRYLATE/UREIDOACRYLATE AMIDOHYDROLASE-RELATED"/>
    <property type="match status" value="1"/>
</dbReference>
<feature type="domain" description="Isochorismatase-like" evidence="2">
    <location>
        <begin position="25"/>
        <end position="198"/>
    </location>
</feature>
<evidence type="ECO:0000256" key="1">
    <source>
        <dbReference type="ARBA" id="ARBA00022801"/>
    </source>
</evidence>
<comment type="caution">
    <text evidence="3">The sequence shown here is derived from an EMBL/GenBank/DDBJ whole genome shotgun (WGS) entry which is preliminary data.</text>
</comment>
<dbReference type="Proteomes" id="UP000248887">
    <property type="component" value="Unassembled WGS sequence"/>
</dbReference>
<evidence type="ECO:0000313" key="4">
    <source>
        <dbReference type="Proteomes" id="UP000248887"/>
    </source>
</evidence>
<keyword evidence="1" id="KW-0378">Hydrolase</keyword>
<dbReference type="InterPro" id="IPR036380">
    <property type="entry name" value="Isochorismatase-like_sf"/>
</dbReference>
<dbReference type="SUPFAM" id="SSF52499">
    <property type="entry name" value="Isochorismatase-like hydrolases"/>
    <property type="match status" value="1"/>
</dbReference>
<sequence>MTENQDRIYERAGFGSAVARGVRPAVLVVDFTYGFTDPAYPTASDMSAAVLGTRRLIDAARAARCPVIFTIISYTDADIPFVPWLRKASGMAALKSGSRLVEIDDRLALRPDEPVISKHGASAFHGTDLAAMLSARGVDTLLVTGATTSGCVRASVVDAVQCGFGVLVVRECVADRAVAPHDANLFDIQQKYGDVIPLDDALSYVRSGSGLCGNNNFQEGV</sequence>
<dbReference type="PANTHER" id="PTHR43540:SF1">
    <property type="entry name" value="ISOCHORISMATASE HYDROLASE"/>
    <property type="match status" value="1"/>
</dbReference>
<dbReference type="InterPro" id="IPR050272">
    <property type="entry name" value="Isochorismatase-like_hydrls"/>
</dbReference>
<evidence type="ECO:0000259" key="2">
    <source>
        <dbReference type="Pfam" id="PF00857"/>
    </source>
</evidence>
<name>A0A2W5T9L0_ANCNO</name>
<protein>
    <submittedName>
        <fullName evidence="3">Carbamoylsarcosine amidase</fullName>
    </submittedName>
</protein>
<proteinExistence type="predicted"/>
<evidence type="ECO:0000313" key="3">
    <source>
        <dbReference type="EMBL" id="PZQ83070.1"/>
    </source>
</evidence>
<dbReference type="GO" id="GO:0016787">
    <property type="term" value="F:hydrolase activity"/>
    <property type="evidence" value="ECO:0007669"/>
    <property type="project" value="UniProtKB-KW"/>
</dbReference>